<gene>
    <name evidence="3" type="ORF">SAMN05661077_2374</name>
</gene>
<evidence type="ECO:0000259" key="2">
    <source>
        <dbReference type="SMART" id="SM01321"/>
    </source>
</evidence>
<dbReference type="Proteomes" id="UP000183104">
    <property type="component" value="Unassembled WGS sequence"/>
</dbReference>
<protein>
    <recommendedName>
        <fullName evidence="2">Transposase IS200-like domain-containing protein</fullName>
    </recommendedName>
</protein>
<name>A0A0P9EDX3_9GAMM</name>
<dbReference type="SMART" id="SM01321">
    <property type="entry name" value="Y1_Tnp"/>
    <property type="match status" value="1"/>
</dbReference>
<dbReference type="InterPro" id="IPR036515">
    <property type="entry name" value="Transposase_17_sf"/>
</dbReference>
<dbReference type="InterPro" id="IPR002686">
    <property type="entry name" value="Transposase_17"/>
</dbReference>
<dbReference type="PANTHER" id="PTHR34322">
    <property type="entry name" value="TRANSPOSASE, Y1_TNP DOMAIN-CONTAINING"/>
    <property type="match status" value="1"/>
</dbReference>
<dbReference type="OrthoDB" id="9814067at2"/>
<evidence type="ECO:0000256" key="1">
    <source>
        <dbReference type="SAM" id="MobiDB-lite"/>
    </source>
</evidence>
<dbReference type="EMBL" id="FMUN01000006">
    <property type="protein sequence ID" value="SCY51631.1"/>
    <property type="molecule type" value="Genomic_DNA"/>
</dbReference>
<evidence type="ECO:0000313" key="3">
    <source>
        <dbReference type="EMBL" id="SCY51631.1"/>
    </source>
</evidence>
<dbReference type="GO" id="GO:0006313">
    <property type="term" value="P:DNA transposition"/>
    <property type="evidence" value="ECO:0007669"/>
    <property type="project" value="InterPro"/>
</dbReference>
<dbReference type="PATRIC" id="fig|381306.5.peg.2194"/>
<dbReference type="PANTHER" id="PTHR34322:SF2">
    <property type="entry name" value="TRANSPOSASE IS200-LIKE DOMAIN-CONTAINING PROTEIN"/>
    <property type="match status" value="1"/>
</dbReference>
<sequence>MTQPRSTLVSVSDTPWYHCVSRCVRRAFLCGEDRLTGVSYEHRRGWIADRLQQLASVFAVDVAGYAVMSNHFHVVVRIDTERAANWSLDEVLGRWTALYAGPLLVRRYLAEGREGLDEGEVLAVSQWAEQYRARLQDLSWFMRTLNEGIAWQANAEDGVKGRFWEGRFKSQALLDEQALIAALAYVDLNPIRAGMAETPEESDYTSIQQRLGREPERVDGPVAEGEAEGSEEGAAALPKAPLMPFDATGHLGWAIPYAFDDYLELVDWLGRAVHPAKRGRIPPGKPKILDRLGMDAEALAAESDRLLRAFGSAVGAPASLTAARSRRQRRDTKGHPLSLEVPRTGAAGGAI</sequence>
<organism evidence="3 4">
    <name type="scientific">Thiohalorhabdus denitrificans</name>
    <dbReference type="NCBI Taxonomy" id="381306"/>
    <lineage>
        <taxon>Bacteria</taxon>
        <taxon>Pseudomonadati</taxon>
        <taxon>Pseudomonadota</taxon>
        <taxon>Gammaproteobacteria</taxon>
        <taxon>Thiohalorhabdales</taxon>
        <taxon>Thiohalorhabdaceae</taxon>
        <taxon>Thiohalorhabdus</taxon>
    </lineage>
</organism>
<dbReference type="GO" id="GO:0004803">
    <property type="term" value="F:transposase activity"/>
    <property type="evidence" value="ECO:0007669"/>
    <property type="project" value="InterPro"/>
</dbReference>
<dbReference type="SUPFAM" id="SSF143422">
    <property type="entry name" value="Transposase IS200-like"/>
    <property type="match status" value="1"/>
</dbReference>
<accession>A0A0P9EDX3</accession>
<dbReference type="Gene3D" id="3.30.70.1290">
    <property type="entry name" value="Transposase IS200-like"/>
    <property type="match status" value="1"/>
</dbReference>
<reference evidence="4" key="1">
    <citation type="submission" date="2016-10" db="EMBL/GenBank/DDBJ databases">
        <authorList>
            <person name="Varghese N."/>
        </authorList>
    </citation>
    <scope>NUCLEOTIDE SEQUENCE [LARGE SCALE GENOMIC DNA]</scope>
    <source>
        <strain evidence="4">HL 19</strain>
    </source>
</reference>
<keyword evidence="4" id="KW-1185">Reference proteome</keyword>
<feature type="region of interest" description="Disordered" evidence="1">
    <location>
        <begin position="318"/>
        <end position="351"/>
    </location>
</feature>
<proteinExistence type="predicted"/>
<dbReference type="AlphaFoldDB" id="A0A0P9EDX3"/>
<evidence type="ECO:0000313" key="4">
    <source>
        <dbReference type="Proteomes" id="UP000183104"/>
    </source>
</evidence>
<feature type="domain" description="Transposase IS200-like" evidence="2">
    <location>
        <begin position="12"/>
        <end position="189"/>
    </location>
</feature>
<feature type="region of interest" description="Disordered" evidence="1">
    <location>
        <begin position="198"/>
        <end position="234"/>
    </location>
</feature>
<dbReference type="STRING" id="381306.AN478_05035"/>
<dbReference type="RefSeq" id="WP_054965534.1">
    <property type="nucleotide sequence ID" value="NZ_FMUN01000006.1"/>
</dbReference>
<dbReference type="GO" id="GO:0003677">
    <property type="term" value="F:DNA binding"/>
    <property type="evidence" value="ECO:0007669"/>
    <property type="project" value="InterPro"/>
</dbReference>